<organism evidence="3 4">
    <name type="scientific">Brevibacterium luteolum</name>
    <dbReference type="NCBI Taxonomy" id="199591"/>
    <lineage>
        <taxon>Bacteria</taxon>
        <taxon>Bacillati</taxon>
        <taxon>Actinomycetota</taxon>
        <taxon>Actinomycetes</taxon>
        <taxon>Micrococcales</taxon>
        <taxon>Brevibacteriaceae</taxon>
        <taxon>Brevibacterium</taxon>
    </lineage>
</organism>
<dbReference type="Proteomes" id="UP000549517">
    <property type="component" value="Unassembled WGS sequence"/>
</dbReference>
<reference evidence="3 4" key="1">
    <citation type="submission" date="2020-05" db="EMBL/GenBank/DDBJ databases">
        <title>MicrobeNet Type strains.</title>
        <authorList>
            <person name="Nicholson A.C."/>
        </authorList>
    </citation>
    <scope>NUCLEOTIDE SEQUENCE [LARGE SCALE GENOMIC DNA]</scope>
    <source>
        <strain evidence="3 4">CCUG 46604</strain>
    </source>
</reference>
<feature type="compositionally biased region" description="Pro residues" evidence="1">
    <location>
        <begin position="1"/>
        <end position="22"/>
    </location>
</feature>
<dbReference type="AlphaFoldDB" id="A0A849AWU3"/>
<feature type="region of interest" description="Disordered" evidence="1">
    <location>
        <begin position="1"/>
        <end position="46"/>
    </location>
</feature>
<feature type="transmembrane region" description="Helical" evidence="2">
    <location>
        <begin position="264"/>
        <end position="285"/>
    </location>
</feature>
<evidence type="ECO:0000313" key="3">
    <source>
        <dbReference type="EMBL" id="NNG80350.1"/>
    </source>
</evidence>
<comment type="caution">
    <text evidence="3">The sequence shown here is derived from an EMBL/GenBank/DDBJ whole genome shotgun (WGS) entry which is preliminary data.</text>
</comment>
<accession>A0A849AWU3</accession>
<feature type="transmembrane region" description="Helical" evidence="2">
    <location>
        <begin position="196"/>
        <end position="221"/>
    </location>
</feature>
<sequence length="309" mass="33502">MTDPNQPPYPTVPPQPPRPPGQWAPRPSQPGQRVPHPQGGEPYMYAPGVPRVDGRYDLSELDRQREEVFSDEKPIRWLSRFGRGVLVSLGLSVGGVVIVWLAGAEMLSTNTEKVIPAEDTGLMGLIVLVVLSWMFPLMDYNMVISTVSQKWLPVTVFVFATSAVHAGLLTVSTLVWPYVADFVPSGLFIDSWEADAAHLLVVFLCCWAVTLSVAGGAVFMVRMMAVNPIIAFIFGGGWVLGSLVLAVVIVMFFKDVPAYETVDIIVPVGIVLAVVVAMVVCLMPITSLRRKPQEPTGPVGGPFAGGHRQ</sequence>
<dbReference type="EMBL" id="JABEMC010000014">
    <property type="protein sequence ID" value="NNG80350.1"/>
    <property type="molecule type" value="Genomic_DNA"/>
</dbReference>
<feature type="transmembrane region" description="Helical" evidence="2">
    <location>
        <begin position="228"/>
        <end position="252"/>
    </location>
</feature>
<protein>
    <submittedName>
        <fullName evidence="3">Uncharacterized protein</fullName>
    </submittedName>
</protein>
<feature type="transmembrane region" description="Helical" evidence="2">
    <location>
        <begin position="152"/>
        <end position="176"/>
    </location>
</feature>
<keyword evidence="2" id="KW-0812">Transmembrane</keyword>
<evidence type="ECO:0000256" key="1">
    <source>
        <dbReference type="SAM" id="MobiDB-lite"/>
    </source>
</evidence>
<keyword evidence="2" id="KW-0472">Membrane</keyword>
<name>A0A849AWU3_9MICO</name>
<evidence type="ECO:0000256" key="2">
    <source>
        <dbReference type="SAM" id="Phobius"/>
    </source>
</evidence>
<proteinExistence type="predicted"/>
<evidence type="ECO:0000313" key="4">
    <source>
        <dbReference type="Proteomes" id="UP000549517"/>
    </source>
</evidence>
<gene>
    <name evidence="3" type="ORF">HLA91_13365</name>
</gene>
<feature type="transmembrane region" description="Helical" evidence="2">
    <location>
        <begin position="81"/>
        <end position="102"/>
    </location>
</feature>
<keyword evidence="2" id="KW-1133">Transmembrane helix</keyword>
<feature type="transmembrane region" description="Helical" evidence="2">
    <location>
        <begin position="122"/>
        <end position="140"/>
    </location>
</feature>
<dbReference type="RefSeq" id="WP_146004338.1">
    <property type="nucleotide sequence ID" value="NZ_BAAAKH010000021.1"/>
</dbReference>